<reference evidence="1" key="4">
    <citation type="submission" date="2025-09" db="UniProtKB">
        <authorList>
            <consortium name="Ensembl"/>
        </authorList>
    </citation>
    <scope>IDENTIFICATION</scope>
</reference>
<reference evidence="2" key="1">
    <citation type="journal article" date="2002" name="Science">
        <title>The draft genome of Ciona intestinalis: insights into chordate and vertebrate origins.</title>
        <authorList>
            <person name="Dehal P."/>
            <person name="Satou Y."/>
            <person name="Campbell R.K."/>
            <person name="Chapman J."/>
            <person name="Degnan B."/>
            <person name="De Tomaso A."/>
            <person name="Davidson B."/>
            <person name="Di Gregorio A."/>
            <person name="Gelpke M."/>
            <person name="Goodstein D.M."/>
            <person name="Harafuji N."/>
            <person name="Hastings K.E."/>
            <person name="Ho I."/>
            <person name="Hotta K."/>
            <person name="Huang W."/>
            <person name="Kawashima T."/>
            <person name="Lemaire P."/>
            <person name="Martinez D."/>
            <person name="Meinertzhagen I.A."/>
            <person name="Necula S."/>
            <person name="Nonaka M."/>
            <person name="Putnam N."/>
            <person name="Rash S."/>
            <person name="Saiga H."/>
            <person name="Satake M."/>
            <person name="Terry A."/>
            <person name="Yamada L."/>
            <person name="Wang H.G."/>
            <person name="Awazu S."/>
            <person name="Azumi K."/>
            <person name="Boore J."/>
            <person name="Branno M."/>
            <person name="Chin-Bow S."/>
            <person name="DeSantis R."/>
            <person name="Doyle S."/>
            <person name="Francino P."/>
            <person name="Keys D.N."/>
            <person name="Haga S."/>
            <person name="Hayashi H."/>
            <person name="Hino K."/>
            <person name="Imai K.S."/>
            <person name="Inaba K."/>
            <person name="Kano S."/>
            <person name="Kobayashi K."/>
            <person name="Kobayashi M."/>
            <person name="Lee B.I."/>
            <person name="Makabe K.W."/>
            <person name="Manohar C."/>
            <person name="Matassi G."/>
            <person name="Medina M."/>
            <person name="Mochizuki Y."/>
            <person name="Mount S."/>
            <person name="Morishita T."/>
            <person name="Miura S."/>
            <person name="Nakayama A."/>
            <person name="Nishizaka S."/>
            <person name="Nomoto H."/>
            <person name="Ohta F."/>
            <person name="Oishi K."/>
            <person name="Rigoutsos I."/>
            <person name="Sano M."/>
            <person name="Sasaki A."/>
            <person name="Sasakura Y."/>
            <person name="Shoguchi E."/>
            <person name="Shin-i T."/>
            <person name="Spagnuolo A."/>
            <person name="Stainier D."/>
            <person name="Suzuki M.M."/>
            <person name="Tassy O."/>
            <person name="Takatori N."/>
            <person name="Tokuoka M."/>
            <person name="Yagi K."/>
            <person name="Yoshizaki F."/>
            <person name="Wada S."/>
            <person name="Zhang C."/>
            <person name="Hyatt P.D."/>
            <person name="Larimer F."/>
            <person name="Detter C."/>
            <person name="Doggett N."/>
            <person name="Glavina T."/>
            <person name="Hawkins T."/>
            <person name="Richardson P."/>
            <person name="Lucas S."/>
            <person name="Kohara Y."/>
            <person name="Levine M."/>
            <person name="Satoh N."/>
            <person name="Rokhsar D.S."/>
        </authorList>
    </citation>
    <scope>NUCLEOTIDE SEQUENCE [LARGE SCALE GENOMIC DNA]</scope>
</reference>
<dbReference type="InParanoid" id="H2XV48"/>
<evidence type="ECO:0000313" key="1">
    <source>
        <dbReference type="Ensembl" id="ENSCINP00000033532.1"/>
    </source>
</evidence>
<dbReference type="Proteomes" id="UP000008144">
    <property type="component" value="Chromosome 4"/>
</dbReference>
<dbReference type="AlphaFoldDB" id="H2XV48"/>
<reference evidence="1" key="2">
    <citation type="journal article" date="2008" name="Genome Biol.">
        <title>Improved genome assembly and evidence-based global gene model set for the chordate Ciona intestinalis: new insight into intron and operon populations.</title>
        <authorList>
            <person name="Satou Y."/>
            <person name="Mineta K."/>
            <person name="Ogasawara M."/>
            <person name="Sasakura Y."/>
            <person name="Shoguchi E."/>
            <person name="Ueno K."/>
            <person name="Yamada L."/>
            <person name="Matsumoto J."/>
            <person name="Wasserscheid J."/>
            <person name="Dewar K."/>
            <person name="Wiley G.B."/>
            <person name="Macmil S.L."/>
            <person name="Roe B.A."/>
            <person name="Zeller R.W."/>
            <person name="Hastings K.E."/>
            <person name="Lemaire P."/>
            <person name="Lindquist E."/>
            <person name="Endo T."/>
            <person name="Hotta K."/>
            <person name="Inaba K."/>
        </authorList>
    </citation>
    <scope>NUCLEOTIDE SEQUENCE [LARGE SCALE GENOMIC DNA]</scope>
    <source>
        <strain evidence="1">wild type</strain>
    </source>
</reference>
<organism evidence="1 2">
    <name type="scientific">Ciona intestinalis</name>
    <name type="common">Transparent sea squirt</name>
    <name type="synonym">Ascidia intestinalis</name>
    <dbReference type="NCBI Taxonomy" id="7719"/>
    <lineage>
        <taxon>Eukaryota</taxon>
        <taxon>Metazoa</taxon>
        <taxon>Chordata</taxon>
        <taxon>Tunicata</taxon>
        <taxon>Ascidiacea</taxon>
        <taxon>Phlebobranchia</taxon>
        <taxon>Cionidae</taxon>
        <taxon>Ciona</taxon>
    </lineage>
</organism>
<sequence>MYDMQNVKAKVGDSLHSMPFLCSWSLTVSSCLSFAHVRELWSSWLSREDTRLSARSRRERRSDFSSL</sequence>
<reference evidence="1" key="3">
    <citation type="submission" date="2025-08" db="UniProtKB">
        <authorList>
            <consortium name="Ensembl"/>
        </authorList>
    </citation>
    <scope>IDENTIFICATION</scope>
</reference>
<protein>
    <submittedName>
        <fullName evidence="1">Uncharacterized protein</fullName>
    </submittedName>
</protein>
<dbReference type="EMBL" id="EAAA01001965">
    <property type="status" value="NOT_ANNOTATED_CDS"/>
    <property type="molecule type" value="Genomic_DNA"/>
</dbReference>
<dbReference type="HOGENOM" id="CLU_2811602_0_0_1"/>
<dbReference type="Ensembl" id="ENSCINT00000031369.1">
    <property type="protein sequence ID" value="ENSCINP00000033532.1"/>
    <property type="gene ID" value="ENSCING00000018462.1"/>
</dbReference>
<proteinExistence type="predicted"/>
<keyword evidence="2" id="KW-1185">Reference proteome</keyword>
<name>H2XV48_CIOIN</name>
<evidence type="ECO:0000313" key="2">
    <source>
        <dbReference type="Proteomes" id="UP000008144"/>
    </source>
</evidence>
<accession>H2XV48</accession>